<reference evidence="2 3" key="1">
    <citation type="submission" date="2024-08" db="EMBL/GenBank/DDBJ databases">
        <title>Two novel Cytobacillus novel species.</title>
        <authorList>
            <person name="Liu G."/>
        </authorList>
    </citation>
    <scope>NUCLEOTIDE SEQUENCE [LARGE SCALE GENOMIC DNA]</scope>
    <source>
        <strain evidence="2 3">FJAT-53684</strain>
    </source>
</reference>
<protein>
    <submittedName>
        <fullName evidence="2">DUF3951 domain-containing protein</fullName>
    </submittedName>
</protein>
<evidence type="ECO:0000313" key="3">
    <source>
        <dbReference type="Proteomes" id="UP001601058"/>
    </source>
</evidence>
<evidence type="ECO:0000313" key="2">
    <source>
        <dbReference type="EMBL" id="MFE8696788.1"/>
    </source>
</evidence>
<dbReference type="RefSeq" id="WP_389219276.1">
    <property type="nucleotide sequence ID" value="NZ_JBIACJ010000005.1"/>
</dbReference>
<dbReference type="Pfam" id="PF13131">
    <property type="entry name" value="DUF3951"/>
    <property type="match status" value="1"/>
</dbReference>
<feature type="transmembrane region" description="Helical" evidence="1">
    <location>
        <begin position="6"/>
        <end position="21"/>
    </location>
</feature>
<name>A0ABW6K1K0_9BACI</name>
<accession>A0ABW6K1K0</accession>
<comment type="caution">
    <text evidence="2">The sequence shown here is derived from an EMBL/GenBank/DDBJ whole genome shotgun (WGS) entry which is preliminary data.</text>
</comment>
<sequence length="70" mass="8214">MAYIYTLFIIAVIVYACYRVFKKKSAPSNRYTPYDEITMSNKIDVNQGLPIQDTKHNSEYEERTDNNKTV</sequence>
<keyword evidence="1" id="KW-1133">Transmembrane helix</keyword>
<keyword evidence="1" id="KW-0812">Transmembrane</keyword>
<keyword evidence="1" id="KW-0472">Membrane</keyword>
<keyword evidence="3" id="KW-1185">Reference proteome</keyword>
<evidence type="ECO:0000256" key="1">
    <source>
        <dbReference type="SAM" id="Phobius"/>
    </source>
</evidence>
<proteinExistence type="predicted"/>
<dbReference type="InterPro" id="IPR025028">
    <property type="entry name" value="DUF3951"/>
</dbReference>
<organism evidence="2 3">
    <name type="scientific">Cytobacillus mangrovibacter</name>
    <dbReference type="NCBI Taxonomy" id="3299024"/>
    <lineage>
        <taxon>Bacteria</taxon>
        <taxon>Bacillati</taxon>
        <taxon>Bacillota</taxon>
        <taxon>Bacilli</taxon>
        <taxon>Bacillales</taxon>
        <taxon>Bacillaceae</taxon>
        <taxon>Cytobacillus</taxon>
    </lineage>
</organism>
<dbReference type="Proteomes" id="UP001601058">
    <property type="component" value="Unassembled WGS sequence"/>
</dbReference>
<dbReference type="EMBL" id="JBIACJ010000005">
    <property type="protein sequence ID" value="MFE8696788.1"/>
    <property type="molecule type" value="Genomic_DNA"/>
</dbReference>
<gene>
    <name evidence="2" type="ORF">ACFYKT_10620</name>
</gene>